<feature type="binding site" evidence="6">
    <location>
        <position position="111"/>
    </location>
    <ligand>
        <name>Fe cation</name>
        <dbReference type="ChEBI" id="CHEBI:24875"/>
        <note>catalytic</note>
    </ligand>
</feature>
<evidence type="ECO:0000256" key="2">
    <source>
        <dbReference type="ARBA" id="ARBA00022723"/>
    </source>
</evidence>
<dbReference type="InterPro" id="IPR014710">
    <property type="entry name" value="RmlC-like_jellyroll"/>
</dbReference>
<keyword evidence="4 7" id="KW-0560">Oxidoreductase</keyword>
<feature type="binding site" evidence="6">
    <location>
        <position position="109"/>
    </location>
    <ligand>
        <name>Fe cation</name>
        <dbReference type="ChEBI" id="CHEBI:24875"/>
        <note>catalytic</note>
    </ligand>
</feature>
<evidence type="ECO:0000256" key="6">
    <source>
        <dbReference type="PIRSR" id="PIRSR610300-51"/>
    </source>
</evidence>
<evidence type="ECO:0000256" key="1">
    <source>
        <dbReference type="ARBA" id="ARBA00006622"/>
    </source>
</evidence>
<dbReference type="EC" id="1.13.11.-" evidence="7"/>
<dbReference type="AlphaFoldDB" id="A0A5E4WJJ8"/>
<dbReference type="InterPro" id="IPR010300">
    <property type="entry name" value="CDO_1"/>
</dbReference>
<dbReference type="SUPFAM" id="SSF51182">
    <property type="entry name" value="RmlC-like cupins"/>
    <property type="match status" value="1"/>
</dbReference>
<evidence type="ECO:0000256" key="3">
    <source>
        <dbReference type="ARBA" id="ARBA00022964"/>
    </source>
</evidence>
<feature type="binding site" evidence="6">
    <location>
        <position position="162"/>
    </location>
    <ligand>
        <name>Fe cation</name>
        <dbReference type="ChEBI" id="CHEBI:24875"/>
        <note>catalytic</note>
    </ligand>
</feature>
<dbReference type="GO" id="GO:0016702">
    <property type="term" value="F:oxidoreductase activity, acting on single donors with incorporation of molecular oxygen, incorporation of two atoms of oxygen"/>
    <property type="evidence" value="ECO:0007669"/>
    <property type="project" value="InterPro"/>
</dbReference>
<dbReference type="Gene3D" id="2.60.120.10">
    <property type="entry name" value="Jelly Rolls"/>
    <property type="match status" value="1"/>
</dbReference>
<dbReference type="InterPro" id="IPR011051">
    <property type="entry name" value="RmlC_Cupin_sf"/>
</dbReference>
<dbReference type="Pfam" id="PF05995">
    <property type="entry name" value="CDO_I"/>
    <property type="match status" value="1"/>
</dbReference>
<evidence type="ECO:0000313" key="8">
    <source>
        <dbReference type="Proteomes" id="UP000333828"/>
    </source>
</evidence>
<gene>
    <name evidence="7" type="ORF">PIN31115_03324</name>
</gene>
<evidence type="ECO:0000313" key="7">
    <source>
        <dbReference type="EMBL" id="VVE24651.1"/>
    </source>
</evidence>
<proteinExistence type="inferred from homology"/>
<comment type="similarity">
    <text evidence="1">Belongs to the cysteine dioxygenase family.</text>
</comment>
<accession>A0A5E4WJJ8</accession>
<dbReference type="RefSeq" id="WP_150684940.1">
    <property type="nucleotide sequence ID" value="NZ_CABPSI010000003.1"/>
</dbReference>
<keyword evidence="8" id="KW-1185">Reference proteome</keyword>
<keyword evidence="2 6" id="KW-0479">Metal-binding</keyword>
<keyword evidence="5 6" id="KW-0408">Iron</keyword>
<keyword evidence="3 7" id="KW-0223">Dioxygenase</keyword>
<sequence length="220" mass="24130">MTAALVENTPPNVSDVANLSAHDYDALDPLRNFVAAFSRLLERRPHETTLLEEGAGLLAQLVARDDWLPDAFATPHPEHYQQYLLHCDSGQRFSIVSFVWGPGQRTPIHDHTVWGLIGMLRGAEDSLPYVLDAKGVPVEAGEPVRLVPGDVEILSPRLGDIHRVTNAFDDRVSVSIHVYGANIGAVHRSVFTEAGERKGFVSGYANAQLPNPWGRAAQRV</sequence>
<dbReference type="PANTHER" id="PTHR12918">
    <property type="entry name" value="CYSTEINE DIOXYGENASE"/>
    <property type="match status" value="1"/>
</dbReference>
<dbReference type="Proteomes" id="UP000333828">
    <property type="component" value="Unassembled WGS sequence"/>
</dbReference>
<evidence type="ECO:0000256" key="4">
    <source>
        <dbReference type="ARBA" id="ARBA00023002"/>
    </source>
</evidence>
<organism evidence="7 8">
    <name type="scientific">Pandoraea iniqua</name>
    <dbReference type="NCBI Taxonomy" id="2508288"/>
    <lineage>
        <taxon>Bacteria</taxon>
        <taxon>Pseudomonadati</taxon>
        <taxon>Pseudomonadota</taxon>
        <taxon>Betaproteobacteria</taxon>
        <taxon>Burkholderiales</taxon>
        <taxon>Burkholderiaceae</taxon>
        <taxon>Pandoraea</taxon>
    </lineage>
</organism>
<name>A0A5E4WJJ8_9BURK</name>
<dbReference type="CDD" id="cd10548">
    <property type="entry name" value="cupin_CDO"/>
    <property type="match status" value="1"/>
</dbReference>
<dbReference type="Gene3D" id="1.20.5.440">
    <property type="entry name" value="ATP synthase delta/epsilon subunit, C-terminal domain"/>
    <property type="match status" value="1"/>
</dbReference>
<reference evidence="7 8" key="1">
    <citation type="submission" date="2019-08" db="EMBL/GenBank/DDBJ databases">
        <authorList>
            <person name="Peeters C."/>
        </authorList>
    </citation>
    <scope>NUCLEOTIDE SEQUENCE [LARGE SCALE GENOMIC DNA]</scope>
    <source>
        <strain evidence="7 8">LMG 31115</strain>
    </source>
</reference>
<dbReference type="GO" id="GO:0008198">
    <property type="term" value="F:ferrous iron binding"/>
    <property type="evidence" value="ECO:0007669"/>
    <property type="project" value="TreeGrafter"/>
</dbReference>
<evidence type="ECO:0000256" key="5">
    <source>
        <dbReference type="ARBA" id="ARBA00023004"/>
    </source>
</evidence>
<dbReference type="EMBL" id="CABPSI010000003">
    <property type="protein sequence ID" value="VVE24651.1"/>
    <property type="molecule type" value="Genomic_DNA"/>
</dbReference>
<dbReference type="PANTHER" id="PTHR12918:SF1">
    <property type="entry name" value="CYSTEINE DIOXYGENASE TYPE 1"/>
    <property type="match status" value="1"/>
</dbReference>
<protein>
    <submittedName>
        <fullName evidence="7">3-mercaptopropionate dioxygenase</fullName>
        <ecNumber evidence="7">1.13.11.-</ecNumber>
    </submittedName>
</protein>